<dbReference type="InterPro" id="IPR036894">
    <property type="entry name" value="YbaB-like_sf"/>
</dbReference>
<dbReference type="Gene3D" id="3.30.1310.10">
    <property type="entry name" value="Nucleoid-associated protein YbaB-like domain"/>
    <property type="match status" value="1"/>
</dbReference>
<evidence type="ECO:0008006" key="3">
    <source>
        <dbReference type="Google" id="ProtNLM"/>
    </source>
</evidence>
<dbReference type="SUPFAM" id="SSF82607">
    <property type="entry name" value="YbaB-like"/>
    <property type="match status" value="1"/>
</dbReference>
<dbReference type="Pfam" id="PF02575">
    <property type="entry name" value="YbaB_DNA_bd"/>
    <property type="match status" value="1"/>
</dbReference>
<accession>A0ABQ2L661</accession>
<reference evidence="2" key="1">
    <citation type="journal article" date="2019" name="Int. J. Syst. Evol. Microbiol.">
        <title>The Global Catalogue of Microorganisms (GCM) 10K type strain sequencing project: providing services to taxonomists for standard genome sequencing and annotation.</title>
        <authorList>
            <consortium name="The Broad Institute Genomics Platform"/>
            <consortium name="The Broad Institute Genome Sequencing Center for Infectious Disease"/>
            <person name="Wu L."/>
            <person name="Ma J."/>
        </authorList>
    </citation>
    <scope>NUCLEOTIDE SEQUENCE [LARGE SCALE GENOMIC DNA]</scope>
    <source>
        <strain evidence="2">CGMCC 4.7329</strain>
    </source>
</reference>
<keyword evidence="2" id="KW-1185">Reference proteome</keyword>
<dbReference type="Proteomes" id="UP000658127">
    <property type="component" value="Unassembled WGS sequence"/>
</dbReference>
<dbReference type="RefSeq" id="WP_189034901.1">
    <property type="nucleotide sequence ID" value="NZ_BMNE01000020.1"/>
</dbReference>
<organism evidence="1 2">
    <name type="scientific">Nocardia rhizosphaerihabitans</name>
    <dbReference type="NCBI Taxonomy" id="1691570"/>
    <lineage>
        <taxon>Bacteria</taxon>
        <taxon>Bacillati</taxon>
        <taxon>Actinomycetota</taxon>
        <taxon>Actinomycetes</taxon>
        <taxon>Mycobacteriales</taxon>
        <taxon>Nocardiaceae</taxon>
        <taxon>Nocardia</taxon>
    </lineage>
</organism>
<protein>
    <recommendedName>
        <fullName evidence="3">Nucleoid-associated protein YbaB</fullName>
    </recommendedName>
</protein>
<evidence type="ECO:0000313" key="1">
    <source>
        <dbReference type="EMBL" id="GGO01266.1"/>
    </source>
</evidence>
<dbReference type="EMBL" id="BMNE01000020">
    <property type="protein sequence ID" value="GGO01266.1"/>
    <property type="molecule type" value="Genomic_DNA"/>
</dbReference>
<proteinExistence type="predicted"/>
<gene>
    <name evidence="1" type="ORF">GCM10011610_70940</name>
</gene>
<sequence>MTDFAALEAAVTAQWERMRRLAADIETIRIEHRTDDGAITVGVDGAGRLHDLRLTEQVARLSPAEFDRAVVTAAAAAVARAMARRGELVADFNRRVNKQQQGEQ</sequence>
<name>A0ABQ2L661_9NOCA</name>
<evidence type="ECO:0000313" key="2">
    <source>
        <dbReference type="Proteomes" id="UP000658127"/>
    </source>
</evidence>
<comment type="caution">
    <text evidence="1">The sequence shown here is derived from an EMBL/GenBank/DDBJ whole genome shotgun (WGS) entry which is preliminary data.</text>
</comment>
<dbReference type="InterPro" id="IPR004401">
    <property type="entry name" value="YbaB/EbfC"/>
</dbReference>